<evidence type="ECO:0008006" key="4">
    <source>
        <dbReference type="Google" id="ProtNLM"/>
    </source>
</evidence>
<dbReference type="EMBL" id="JACHVC010000012">
    <property type="protein sequence ID" value="MBC2606577.1"/>
    <property type="molecule type" value="Genomic_DNA"/>
</dbReference>
<proteinExistence type="predicted"/>
<name>A0A7X1EAA2_9BACT</name>
<dbReference type="AlphaFoldDB" id="A0A7X1EAA2"/>
<keyword evidence="1" id="KW-0812">Transmembrane</keyword>
<protein>
    <recommendedName>
        <fullName evidence="4">SIR2-like domain-containing protein</fullName>
    </recommendedName>
</protein>
<keyword evidence="1" id="KW-1133">Transmembrane helix</keyword>
<evidence type="ECO:0000256" key="1">
    <source>
        <dbReference type="SAM" id="Phobius"/>
    </source>
</evidence>
<evidence type="ECO:0000313" key="2">
    <source>
        <dbReference type="EMBL" id="MBC2606577.1"/>
    </source>
</evidence>
<sequence length="406" mass="46118">MSDNVFIFGAGVSVGAGIPLLSGFVEKMWRYAATGVSEKGQISDGIMSNLKAAIDVRSELDGYHGRVSFNDRNIEHILSLLSFNMLVEEKAGSDKLEIFIRAICDTIELSCRVEHSGFLNEEVDRAVTMYDSFWKYYIGWVNRTGGVPPVIISFNYDLVLERSLIGSVVGPYKGIRAAEFFGKNKFSGVEVDYFYGSNSECRYKTVEAYWTDRNRHRNDGVILEKGGQGDWEKQLLKIEYYKLHGSLNFNRSEGGGVDDMLQVSAEPYLLPPVFSKQHNEQSEEMWRRSLEALRRAKNIYIVGYSLPDTDIYMKYYLKAALGPNRDLNRVYVFDPLLFDKPEKGAKLRERYLSCFSPQMYDLIDFRPASRNGMKLDVDDLPADPGHGLGTFSHFVGLLGGERFLFE</sequence>
<reference evidence="2 3" key="1">
    <citation type="submission" date="2020-07" db="EMBL/GenBank/DDBJ databases">
        <authorList>
            <person name="Feng X."/>
        </authorList>
    </citation>
    <scope>NUCLEOTIDE SEQUENCE [LARGE SCALE GENOMIC DNA]</scope>
    <source>
        <strain evidence="2 3">JCM23202</strain>
    </source>
</reference>
<gene>
    <name evidence="2" type="ORF">H5P27_11045</name>
</gene>
<dbReference type="RefSeq" id="WP_185660447.1">
    <property type="nucleotide sequence ID" value="NZ_CAWPOO010000012.1"/>
</dbReference>
<accession>A0A7X1EAA2</accession>
<keyword evidence="1" id="KW-0472">Membrane</keyword>
<dbReference type="Proteomes" id="UP000526501">
    <property type="component" value="Unassembled WGS sequence"/>
</dbReference>
<comment type="caution">
    <text evidence="2">The sequence shown here is derived from an EMBL/GenBank/DDBJ whole genome shotgun (WGS) entry which is preliminary data.</text>
</comment>
<feature type="transmembrane region" description="Helical" evidence="1">
    <location>
        <begin position="6"/>
        <end position="25"/>
    </location>
</feature>
<keyword evidence="3" id="KW-1185">Reference proteome</keyword>
<evidence type="ECO:0000313" key="3">
    <source>
        <dbReference type="Proteomes" id="UP000526501"/>
    </source>
</evidence>
<organism evidence="2 3">
    <name type="scientific">Pelagicoccus albus</name>
    <dbReference type="NCBI Taxonomy" id="415222"/>
    <lineage>
        <taxon>Bacteria</taxon>
        <taxon>Pseudomonadati</taxon>
        <taxon>Verrucomicrobiota</taxon>
        <taxon>Opitutia</taxon>
        <taxon>Puniceicoccales</taxon>
        <taxon>Pelagicoccaceae</taxon>
        <taxon>Pelagicoccus</taxon>
    </lineage>
</organism>